<feature type="chain" id="PRO_5044870037" evidence="1">
    <location>
        <begin position="21"/>
        <end position="264"/>
    </location>
</feature>
<evidence type="ECO:0000313" key="3">
    <source>
        <dbReference type="Proteomes" id="UP001566132"/>
    </source>
</evidence>
<dbReference type="InterPro" id="IPR038606">
    <property type="entry name" value="To_sf"/>
</dbReference>
<dbReference type="EMBL" id="JBDJPC010000002">
    <property type="protein sequence ID" value="KAL1512462.1"/>
    <property type="molecule type" value="Genomic_DNA"/>
</dbReference>
<dbReference type="Proteomes" id="UP001566132">
    <property type="component" value="Unassembled WGS sequence"/>
</dbReference>
<reference evidence="2 3" key="1">
    <citation type="submission" date="2024-05" db="EMBL/GenBank/DDBJ databases">
        <title>Genetic variation in Jamaican populations of the coffee berry borer (Hypothenemus hampei).</title>
        <authorList>
            <person name="Errbii M."/>
            <person name="Myrie A."/>
        </authorList>
    </citation>
    <scope>NUCLEOTIDE SEQUENCE [LARGE SCALE GENOMIC DNA]</scope>
    <source>
        <strain evidence="2">JA-Hopewell-2020-01-JO</strain>
        <tissue evidence="2">Whole body</tissue>
    </source>
</reference>
<dbReference type="AlphaFoldDB" id="A0ABD1F4E1"/>
<evidence type="ECO:0000313" key="2">
    <source>
        <dbReference type="EMBL" id="KAL1512462.1"/>
    </source>
</evidence>
<sequence>MKSCIVCILIFSIIWKASYAEVQVCLNLEYLSKARGISDISGLLKEVREDINNAIFDNLIPMEFSQFPLSSDFTSYNFSLKHPAITISGNFYNGSLSVTQAIIRYFTIASQRFELFNLTFPNIYINGSYDINGFIGTNVSFDIYGKGDSFFINLTNLSVALIIGLEVNSTSFCIPLTIDVDLKDCQSHFKDLMNGDKEMDPLFNRLIPTLIPDSIKIIYREYADWADPYIQQIIDDILRKTHSDSLKQLLYILSLYSNKLKTVI</sequence>
<feature type="signal peptide" evidence="1">
    <location>
        <begin position="1"/>
        <end position="20"/>
    </location>
</feature>
<name>A0ABD1F4E1_HYPHA</name>
<comment type="caution">
    <text evidence="2">The sequence shown here is derived from an EMBL/GenBank/DDBJ whole genome shotgun (WGS) entry which is preliminary data.</text>
</comment>
<dbReference type="PANTHER" id="PTHR11008:SF9">
    <property type="entry name" value="PROTEIN TAKEOUT-LIKE PROTEIN"/>
    <property type="match status" value="1"/>
</dbReference>
<keyword evidence="3" id="KW-1185">Reference proteome</keyword>
<dbReference type="PANTHER" id="PTHR11008">
    <property type="entry name" value="PROTEIN TAKEOUT-LIKE PROTEIN"/>
    <property type="match status" value="1"/>
</dbReference>
<proteinExistence type="predicted"/>
<evidence type="ECO:0000256" key="1">
    <source>
        <dbReference type="SAM" id="SignalP"/>
    </source>
</evidence>
<accession>A0ABD1F4E1</accession>
<dbReference type="InterPro" id="IPR010562">
    <property type="entry name" value="Haemolymph_juvenile_hormone-bd"/>
</dbReference>
<keyword evidence="1" id="KW-0732">Signal</keyword>
<dbReference type="Gene3D" id="3.15.10.30">
    <property type="entry name" value="Haemolymph juvenile hormone binding protein"/>
    <property type="match status" value="1"/>
</dbReference>
<protein>
    <submittedName>
        <fullName evidence="2">Uncharacterized protein</fullName>
    </submittedName>
</protein>
<gene>
    <name evidence="2" type="ORF">ABEB36_002049</name>
</gene>
<organism evidence="2 3">
    <name type="scientific">Hypothenemus hampei</name>
    <name type="common">Coffee berry borer</name>
    <dbReference type="NCBI Taxonomy" id="57062"/>
    <lineage>
        <taxon>Eukaryota</taxon>
        <taxon>Metazoa</taxon>
        <taxon>Ecdysozoa</taxon>
        <taxon>Arthropoda</taxon>
        <taxon>Hexapoda</taxon>
        <taxon>Insecta</taxon>
        <taxon>Pterygota</taxon>
        <taxon>Neoptera</taxon>
        <taxon>Endopterygota</taxon>
        <taxon>Coleoptera</taxon>
        <taxon>Polyphaga</taxon>
        <taxon>Cucujiformia</taxon>
        <taxon>Curculionidae</taxon>
        <taxon>Scolytinae</taxon>
        <taxon>Hypothenemus</taxon>
    </lineage>
</organism>
<dbReference type="Pfam" id="PF06585">
    <property type="entry name" value="JHBP"/>
    <property type="match status" value="1"/>
</dbReference>